<evidence type="ECO:0000256" key="1">
    <source>
        <dbReference type="SAM" id="MobiDB-lite"/>
    </source>
</evidence>
<evidence type="ECO:0000313" key="4">
    <source>
        <dbReference type="Proteomes" id="UP001501147"/>
    </source>
</evidence>
<keyword evidence="4" id="KW-1185">Reference proteome</keyword>
<dbReference type="Proteomes" id="UP001501147">
    <property type="component" value="Unassembled WGS sequence"/>
</dbReference>
<accession>A0ABP9BMK4</accession>
<name>A0ABP9BMK4_9ACTN</name>
<protein>
    <recommendedName>
        <fullName evidence="5">Extensin</fullName>
    </recommendedName>
</protein>
<keyword evidence="2" id="KW-1133">Transmembrane helix</keyword>
<dbReference type="EMBL" id="BAABJV010000029">
    <property type="protein sequence ID" value="GAA4796572.1"/>
    <property type="molecule type" value="Genomic_DNA"/>
</dbReference>
<gene>
    <name evidence="3" type="ORF">GCM10023329_56720</name>
</gene>
<keyword evidence="2" id="KW-0812">Transmembrane</keyword>
<feature type="compositionally biased region" description="Gly residues" evidence="1">
    <location>
        <begin position="292"/>
        <end position="303"/>
    </location>
</feature>
<evidence type="ECO:0008006" key="5">
    <source>
        <dbReference type="Google" id="ProtNLM"/>
    </source>
</evidence>
<feature type="region of interest" description="Disordered" evidence="1">
    <location>
        <begin position="151"/>
        <end position="225"/>
    </location>
</feature>
<reference evidence="4" key="1">
    <citation type="journal article" date="2019" name="Int. J. Syst. Evol. Microbiol.">
        <title>The Global Catalogue of Microorganisms (GCM) 10K type strain sequencing project: providing services to taxonomists for standard genome sequencing and annotation.</title>
        <authorList>
            <consortium name="The Broad Institute Genomics Platform"/>
            <consortium name="The Broad Institute Genome Sequencing Center for Infectious Disease"/>
            <person name="Wu L."/>
            <person name="Ma J."/>
        </authorList>
    </citation>
    <scope>NUCLEOTIDE SEQUENCE [LARGE SCALE GENOMIC DNA]</scope>
    <source>
        <strain evidence="4">JCM 18324</strain>
    </source>
</reference>
<feature type="transmembrane region" description="Helical" evidence="2">
    <location>
        <begin position="103"/>
        <end position="126"/>
    </location>
</feature>
<proteinExistence type="predicted"/>
<sequence length="355" mass="35593">MPDERDEWLDRDAAESLLRGDPVDATDQHARARAARLQSVLRGAAEPAYAGEEGELPGEAVALAAFRKARADAAAPAGGLLGTVEVAAPPPPPRRRFGRPLRYGLAAALAGCALGGVAVAAGTGVLPTPFHDDAPLPAASVSAAATPEILASRTPDGNRGAETPTPPGAVAPSPARPSTGAPEGSGAPDTGGAPAPVVTTPPPAEAPEEASRTPEGDKEAALRSRAVEACEDYRAGGIPADRRARLEALSGGADHVERFCERLLGPGGDDGEDRDGPGEDHDDDDASSTGTRGEGGSRQGGGAPRMSRTVDVPPVSRAVGARDSSPVPPSVLTPALPRPGAAVVHGVPDGAAELL</sequence>
<organism evidence="3 4">
    <name type="scientific">Streptomyces sanyensis</name>
    <dbReference type="NCBI Taxonomy" id="568869"/>
    <lineage>
        <taxon>Bacteria</taxon>
        <taxon>Bacillati</taxon>
        <taxon>Actinomycetota</taxon>
        <taxon>Actinomycetes</taxon>
        <taxon>Kitasatosporales</taxon>
        <taxon>Streptomycetaceae</taxon>
        <taxon>Streptomyces</taxon>
    </lineage>
</organism>
<evidence type="ECO:0000313" key="3">
    <source>
        <dbReference type="EMBL" id="GAA4796572.1"/>
    </source>
</evidence>
<evidence type="ECO:0000256" key="2">
    <source>
        <dbReference type="SAM" id="Phobius"/>
    </source>
</evidence>
<feature type="compositionally biased region" description="Basic and acidic residues" evidence="1">
    <location>
        <begin position="209"/>
        <end position="225"/>
    </location>
</feature>
<feature type="region of interest" description="Disordered" evidence="1">
    <location>
        <begin position="260"/>
        <end position="355"/>
    </location>
</feature>
<keyword evidence="2" id="KW-0472">Membrane</keyword>
<comment type="caution">
    <text evidence="3">The sequence shown here is derived from an EMBL/GenBank/DDBJ whole genome shotgun (WGS) entry which is preliminary data.</text>
</comment>
<dbReference type="RefSeq" id="WP_345616369.1">
    <property type="nucleotide sequence ID" value="NZ_BAABJV010000029.1"/>
</dbReference>